<protein>
    <submittedName>
        <fullName evidence="1">Uncharacterized protein</fullName>
    </submittedName>
</protein>
<name>A0A0J6YNM3_COCIT</name>
<organism evidence="1 2">
    <name type="scientific">Coccidioides immitis RMSCC 2394</name>
    <dbReference type="NCBI Taxonomy" id="404692"/>
    <lineage>
        <taxon>Eukaryota</taxon>
        <taxon>Fungi</taxon>
        <taxon>Dikarya</taxon>
        <taxon>Ascomycota</taxon>
        <taxon>Pezizomycotina</taxon>
        <taxon>Eurotiomycetes</taxon>
        <taxon>Eurotiomycetidae</taxon>
        <taxon>Onygenales</taxon>
        <taxon>Onygenaceae</taxon>
        <taxon>Coccidioides</taxon>
    </lineage>
</organism>
<evidence type="ECO:0000313" key="1">
    <source>
        <dbReference type="EMBL" id="KMP09310.1"/>
    </source>
</evidence>
<sequence length="101" mass="11794">MPHYRCPEACPSIGHSMLRGNEGFNRSTKKFLQIRQLPELPPWDARCRIIRSAVLRPWLPRFYAIPQILRWAMPVVPFVNAHTDAMMEWRLEKATRPAVLG</sequence>
<gene>
    <name evidence="1" type="ORF">CIRG_09480</name>
</gene>
<dbReference type="EMBL" id="DS028099">
    <property type="protein sequence ID" value="KMP09310.1"/>
    <property type="molecule type" value="Genomic_DNA"/>
</dbReference>
<proteinExistence type="predicted"/>
<dbReference type="AlphaFoldDB" id="A0A0J6YNM3"/>
<evidence type="ECO:0000313" key="2">
    <source>
        <dbReference type="Proteomes" id="UP000054565"/>
    </source>
</evidence>
<reference evidence="2" key="1">
    <citation type="journal article" date="2010" name="Genome Res.">
        <title>Population genomic sequencing of Coccidioides fungi reveals recent hybridization and transposon control.</title>
        <authorList>
            <person name="Neafsey D.E."/>
            <person name="Barker B.M."/>
            <person name="Sharpton T.J."/>
            <person name="Stajich J.E."/>
            <person name="Park D.J."/>
            <person name="Whiston E."/>
            <person name="Hung C.-Y."/>
            <person name="McMahan C."/>
            <person name="White J."/>
            <person name="Sykes S."/>
            <person name="Heiman D."/>
            <person name="Young S."/>
            <person name="Zeng Q."/>
            <person name="Abouelleil A."/>
            <person name="Aftuck L."/>
            <person name="Bessette D."/>
            <person name="Brown A."/>
            <person name="FitzGerald M."/>
            <person name="Lui A."/>
            <person name="Macdonald J.P."/>
            <person name="Priest M."/>
            <person name="Orbach M.J."/>
            <person name="Galgiani J.N."/>
            <person name="Kirkland T.N."/>
            <person name="Cole G.T."/>
            <person name="Birren B.W."/>
            <person name="Henn M.R."/>
            <person name="Taylor J.W."/>
            <person name="Rounsley S.D."/>
        </authorList>
    </citation>
    <scope>NUCLEOTIDE SEQUENCE [LARGE SCALE GENOMIC DNA]</scope>
    <source>
        <strain evidence="2">RMSCC 2394</strain>
    </source>
</reference>
<dbReference type="Proteomes" id="UP000054565">
    <property type="component" value="Unassembled WGS sequence"/>
</dbReference>
<accession>A0A0J6YNM3</accession>